<feature type="compositionally biased region" description="Polar residues" evidence="1">
    <location>
        <begin position="9"/>
        <end position="24"/>
    </location>
</feature>
<comment type="caution">
    <text evidence="2">The sequence shown here is derived from an EMBL/GenBank/DDBJ whole genome shotgun (WGS) entry which is preliminary data.</text>
</comment>
<dbReference type="Proteomes" id="UP000236291">
    <property type="component" value="Unassembled WGS sequence"/>
</dbReference>
<dbReference type="AlphaFoldDB" id="A0A2K3P8U0"/>
<protein>
    <submittedName>
        <fullName evidence="2">Uncharacterized protein</fullName>
    </submittedName>
</protein>
<sequence>MPRKKTVVNWGQNLGSRSGSTSKPGQAGAGRSSESDWVYVKGYGKWIWGWKQVWA</sequence>
<organism evidence="2 3">
    <name type="scientific">Trifolium pratense</name>
    <name type="common">Red clover</name>
    <dbReference type="NCBI Taxonomy" id="57577"/>
    <lineage>
        <taxon>Eukaryota</taxon>
        <taxon>Viridiplantae</taxon>
        <taxon>Streptophyta</taxon>
        <taxon>Embryophyta</taxon>
        <taxon>Tracheophyta</taxon>
        <taxon>Spermatophyta</taxon>
        <taxon>Magnoliopsida</taxon>
        <taxon>eudicotyledons</taxon>
        <taxon>Gunneridae</taxon>
        <taxon>Pentapetalae</taxon>
        <taxon>rosids</taxon>
        <taxon>fabids</taxon>
        <taxon>Fabales</taxon>
        <taxon>Fabaceae</taxon>
        <taxon>Papilionoideae</taxon>
        <taxon>50 kb inversion clade</taxon>
        <taxon>NPAAA clade</taxon>
        <taxon>Hologalegina</taxon>
        <taxon>IRL clade</taxon>
        <taxon>Trifolieae</taxon>
        <taxon>Trifolium</taxon>
    </lineage>
</organism>
<evidence type="ECO:0000256" key="1">
    <source>
        <dbReference type="SAM" id="MobiDB-lite"/>
    </source>
</evidence>
<accession>A0A2K3P8U0</accession>
<dbReference type="EMBL" id="ASHM01004726">
    <property type="protein sequence ID" value="PNY11705.1"/>
    <property type="molecule type" value="Genomic_DNA"/>
</dbReference>
<reference evidence="2 3" key="1">
    <citation type="journal article" date="2014" name="Am. J. Bot.">
        <title>Genome assembly and annotation for red clover (Trifolium pratense; Fabaceae).</title>
        <authorList>
            <person name="Istvanek J."/>
            <person name="Jaros M."/>
            <person name="Krenek A."/>
            <person name="Repkova J."/>
        </authorList>
    </citation>
    <scope>NUCLEOTIDE SEQUENCE [LARGE SCALE GENOMIC DNA]</scope>
    <source>
        <strain evidence="3">cv. Tatra</strain>
        <tissue evidence="2">Young leaves</tissue>
    </source>
</reference>
<reference evidence="2 3" key="2">
    <citation type="journal article" date="2017" name="Front. Plant Sci.">
        <title>Gene Classification and Mining of Molecular Markers Useful in Red Clover (Trifolium pratense) Breeding.</title>
        <authorList>
            <person name="Istvanek J."/>
            <person name="Dluhosova J."/>
            <person name="Dluhos P."/>
            <person name="Patkova L."/>
            <person name="Nedelnik J."/>
            <person name="Repkova J."/>
        </authorList>
    </citation>
    <scope>NUCLEOTIDE SEQUENCE [LARGE SCALE GENOMIC DNA]</scope>
    <source>
        <strain evidence="3">cv. Tatra</strain>
        <tissue evidence="2">Young leaves</tissue>
    </source>
</reference>
<evidence type="ECO:0000313" key="3">
    <source>
        <dbReference type="Proteomes" id="UP000236291"/>
    </source>
</evidence>
<feature type="region of interest" description="Disordered" evidence="1">
    <location>
        <begin position="1"/>
        <end position="34"/>
    </location>
</feature>
<proteinExistence type="predicted"/>
<name>A0A2K3P8U0_TRIPR</name>
<evidence type="ECO:0000313" key="2">
    <source>
        <dbReference type="EMBL" id="PNY11705.1"/>
    </source>
</evidence>
<gene>
    <name evidence="2" type="ORF">L195_g008317</name>
</gene>